<sequence length="448" mass="51500">MNCVKFNRQTAKPTLNIEEERLRNYERQDLERIAEDRQQMNMALPARIASETHLRQYANRLKKTTEITIARLDIRNLAEKELLDAISEPTELTGEFREESDYTSVISHIEKGIANDTRTRQRNLWKETYFWPMIQQRAKMIGQLPVPPGRKTLITQEKIAAKQLVYAMGYGTCRDTIFKWTSYWKLLSELRFAGAIALLLYRSSEFKTHFFRYTKELGVLLAWNNVFNFPLQQLRVRVLAEEGGDFSGKCDIEDKRIFERLRTTYSGALANNLSLWNSDETEYEAFLADHSVTATSGKSNDHLLRYGIKGKLASNKSVYVWIMPYEGDSGKRVIGTKPASTRLYSISPMVAVAPGDFLGIFSGRLRYISQKPRRAVKGLVPGLWLDYSDMPGKLSQMRVAKLGENTNVCLAWEGVNETKGEKSFCQYWRVLVVATRDIMPFDQLARPP</sequence>
<reference evidence="1" key="1">
    <citation type="journal article" date="2021" name="IMA Fungus">
        <title>Genomic characterization of three marine fungi, including Emericellopsis atlantica sp. nov. with signatures of a generalist lifestyle and marine biomass degradation.</title>
        <authorList>
            <person name="Hagestad O.C."/>
            <person name="Hou L."/>
            <person name="Andersen J.H."/>
            <person name="Hansen E.H."/>
            <person name="Altermark B."/>
            <person name="Li C."/>
            <person name="Kuhnert E."/>
            <person name="Cox R.J."/>
            <person name="Crous P.W."/>
            <person name="Spatafora J.W."/>
            <person name="Lail K."/>
            <person name="Amirebrahimi M."/>
            <person name="Lipzen A."/>
            <person name="Pangilinan J."/>
            <person name="Andreopoulos W."/>
            <person name="Hayes R.D."/>
            <person name="Ng V."/>
            <person name="Grigoriev I.V."/>
            <person name="Jackson S.A."/>
            <person name="Sutton T.D.S."/>
            <person name="Dobson A.D.W."/>
            <person name="Rama T."/>
        </authorList>
    </citation>
    <scope>NUCLEOTIDE SEQUENCE</scope>
    <source>
        <strain evidence="1">TRa3180A</strain>
    </source>
</reference>
<gene>
    <name evidence="1" type="ORF">BJ878DRAFT_184464</name>
</gene>
<organism evidence="1 2">
    <name type="scientific">Calycina marina</name>
    <dbReference type="NCBI Taxonomy" id="1763456"/>
    <lineage>
        <taxon>Eukaryota</taxon>
        <taxon>Fungi</taxon>
        <taxon>Dikarya</taxon>
        <taxon>Ascomycota</taxon>
        <taxon>Pezizomycotina</taxon>
        <taxon>Leotiomycetes</taxon>
        <taxon>Helotiales</taxon>
        <taxon>Pezizellaceae</taxon>
        <taxon>Calycina</taxon>
    </lineage>
</organism>
<dbReference type="AlphaFoldDB" id="A0A9P7YYC9"/>
<evidence type="ECO:0000313" key="2">
    <source>
        <dbReference type="Proteomes" id="UP000887226"/>
    </source>
</evidence>
<dbReference type="OrthoDB" id="3547251at2759"/>
<dbReference type="EMBL" id="MU254100">
    <property type="protein sequence ID" value="KAG9242209.1"/>
    <property type="molecule type" value="Genomic_DNA"/>
</dbReference>
<dbReference type="Proteomes" id="UP000887226">
    <property type="component" value="Unassembled WGS sequence"/>
</dbReference>
<comment type="caution">
    <text evidence="1">The sequence shown here is derived from an EMBL/GenBank/DDBJ whole genome shotgun (WGS) entry which is preliminary data.</text>
</comment>
<proteinExistence type="predicted"/>
<protein>
    <submittedName>
        <fullName evidence="1">Uncharacterized protein</fullName>
    </submittedName>
</protein>
<name>A0A9P7YYC9_9HELO</name>
<accession>A0A9P7YYC9</accession>
<keyword evidence="2" id="KW-1185">Reference proteome</keyword>
<evidence type="ECO:0000313" key="1">
    <source>
        <dbReference type="EMBL" id="KAG9242209.1"/>
    </source>
</evidence>